<reference evidence="6" key="1">
    <citation type="submission" date="2022-12" db="EMBL/GenBank/DDBJ databases">
        <title>Genome assemblies of Blomia tropicalis.</title>
        <authorList>
            <person name="Cui Y."/>
        </authorList>
    </citation>
    <scope>NUCLEOTIDE SEQUENCE</scope>
    <source>
        <tissue evidence="6">Adult mites</tissue>
    </source>
</reference>
<gene>
    <name evidence="6" type="ORF">RDWZM_009672</name>
</gene>
<keyword evidence="7" id="KW-1185">Reference proteome</keyword>
<dbReference type="GO" id="GO:0016020">
    <property type="term" value="C:membrane"/>
    <property type="evidence" value="ECO:0007669"/>
    <property type="project" value="UniProtKB-SubCell"/>
</dbReference>
<name>A0A9Q0RLJ0_BLOTA</name>
<keyword evidence="4" id="KW-0449">Lipoprotein</keyword>
<dbReference type="GO" id="GO:0031267">
    <property type="term" value="F:small GTPase binding"/>
    <property type="evidence" value="ECO:0007669"/>
    <property type="project" value="InterPro"/>
</dbReference>
<comment type="subcellular location">
    <subcellularLocation>
        <location evidence="1">Membrane</location>
        <topology evidence="1">Lipid-anchor</topology>
    </subcellularLocation>
</comment>
<dbReference type="Proteomes" id="UP001142055">
    <property type="component" value="Chromosome 3"/>
</dbReference>
<dbReference type="Pfam" id="PF07159">
    <property type="entry name" value="CYRIA-B_Rac1-bd"/>
    <property type="match status" value="1"/>
</dbReference>
<feature type="domain" description="CYRIA/CYRIB Rac1 binding" evidence="5">
    <location>
        <begin position="19"/>
        <end position="328"/>
    </location>
</feature>
<evidence type="ECO:0000256" key="3">
    <source>
        <dbReference type="ARBA" id="ARBA00023136"/>
    </source>
</evidence>
<comment type="similarity">
    <text evidence="2">Belongs to the CYRI family.</text>
</comment>
<dbReference type="EMBL" id="JAPWDV010000003">
    <property type="protein sequence ID" value="KAJ6218515.1"/>
    <property type="molecule type" value="Genomic_DNA"/>
</dbReference>
<evidence type="ECO:0000256" key="1">
    <source>
        <dbReference type="ARBA" id="ARBA00004635"/>
    </source>
</evidence>
<comment type="caution">
    <text evidence="6">The sequence shown here is derived from an EMBL/GenBank/DDBJ whole genome shotgun (WGS) entry which is preliminary data.</text>
</comment>
<evidence type="ECO:0000256" key="2">
    <source>
        <dbReference type="ARBA" id="ARBA00005778"/>
    </source>
</evidence>
<keyword evidence="3" id="KW-0472">Membrane</keyword>
<dbReference type="GO" id="GO:0030833">
    <property type="term" value="P:regulation of actin filament polymerization"/>
    <property type="evidence" value="ECO:0007669"/>
    <property type="project" value="InterPro"/>
</dbReference>
<organism evidence="6 7">
    <name type="scientific">Blomia tropicalis</name>
    <name type="common">Mite</name>
    <dbReference type="NCBI Taxonomy" id="40697"/>
    <lineage>
        <taxon>Eukaryota</taxon>
        <taxon>Metazoa</taxon>
        <taxon>Ecdysozoa</taxon>
        <taxon>Arthropoda</taxon>
        <taxon>Chelicerata</taxon>
        <taxon>Arachnida</taxon>
        <taxon>Acari</taxon>
        <taxon>Acariformes</taxon>
        <taxon>Sarcoptiformes</taxon>
        <taxon>Astigmata</taxon>
        <taxon>Glycyphagoidea</taxon>
        <taxon>Echimyopodidae</taxon>
        <taxon>Blomia</taxon>
    </lineage>
</organism>
<dbReference type="OMA" id="EYRSRFN"/>
<sequence length="333" mass="37535">MGSLLSLLNLHRNATLKTDIFVDFENARPTESEKEVYILAESVLFDAADILADLQTYKGASAEIRQAIGNPHNKDLQLKAWNTVVPLVCRLKSFYEFSIQLEQVVISLLGELCSDSMTPLAHLDTQQALVKQFASILDFVLKFDELKMLNPSIQNDFSYYRRTISRLRSPNPNSVTTVNEMLEISDINAEMANKMSLFYANATPMLRVLSDATLNFVTSNQHLPMENTTETLGTMLKVCQRMIENQDFCSRFQNEGTVLFVLRVMVAVIILYDHVHPIGAFAKTTQIDVRGSIKVLKEQPPTMVEGLLNALRYTTRHLNDDTTPKNIKSLLAA</sequence>
<evidence type="ECO:0000259" key="5">
    <source>
        <dbReference type="Pfam" id="PF07159"/>
    </source>
</evidence>
<protein>
    <recommendedName>
        <fullName evidence="5">CYRIA/CYRIB Rac1 binding domain-containing protein</fullName>
    </recommendedName>
</protein>
<dbReference type="AlphaFoldDB" id="A0A9Q0RLJ0"/>
<evidence type="ECO:0000313" key="6">
    <source>
        <dbReference type="EMBL" id="KAJ6218515.1"/>
    </source>
</evidence>
<dbReference type="InterPro" id="IPR039789">
    <property type="entry name" value="CYRI"/>
</dbReference>
<evidence type="ECO:0000256" key="4">
    <source>
        <dbReference type="ARBA" id="ARBA00023288"/>
    </source>
</evidence>
<dbReference type="InterPro" id="IPR009828">
    <property type="entry name" value="CYRIA/CYRIB_Rac1-bd"/>
</dbReference>
<accession>A0A9Q0RLJ0</accession>
<proteinExistence type="inferred from homology"/>
<dbReference type="PANTHER" id="PTHR12422">
    <property type="entry name" value="GH09096P"/>
    <property type="match status" value="1"/>
</dbReference>
<evidence type="ECO:0000313" key="7">
    <source>
        <dbReference type="Proteomes" id="UP001142055"/>
    </source>
</evidence>